<dbReference type="InterPro" id="IPR032675">
    <property type="entry name" value="LRR_dom_sf"/>
</dbReference>
<sequence>MDTTTEPCSKGRKVFNYDSDVDSEDPEPFINLSVMDHHQEYANPFDSLPNEVIQEICMMLPLRDKISLRLVNRRLYSICSDPHLWRNVFIDDAYHETNASFIKSALQICHPHVQSLSLKGKLPFSKYQQMIVTCNNIHTLNLYGSEITLNDLKRIFSGLPHLLCLSLTYIRTEIAHILKYFPIFSKLKKLVIVYILPDNPKRLFKRWLLNNCLPQKFIMISIEWNEPWSRNTQQPLPNITHSAYFAVYTKLHRPLNFDFYDIPVYSFEIGPNSSESVAVTANGKLMITMRDMITPMNDDVSQRYAVFKDEAVTPGLPVYTSQYGVNITVLEFSSVAVSLESFRMIVKETPNVLEVSLKRSIISDCLDAYMVPLSVHCLKLRGLDVSCFSTSSRDSGIKFDVENFWNLLSRMKYLEYLSVNCCSFSPLTPKSCNGKHSSRVLTDRELSVKESVIKHIKTLGHIKRITRLKGLTVTSSPHTTVTKALDYFISQHLLSIISNLESLLYLELNILYRETATVKLNIIEGLESILQKCHRLSVLYINCHSAKLKLPVDPALYANLTHLWFDCSYEQKMTLAFGNALAISSKKHQLKYLFLDYVEREDVRDKIEEGNYIQFNKTPDHPDELMILEIMDEMDEIKLENMCCIFMRLQS</sequence>
<reference evidence="2" key="1">
    <citation type="submission" date="2017-05" db="UniProtKB">
        <authorList>
            <consortium name="EnsemblMetazoa"/>
        </authorList>
    </citation>
    <scope>IDENTIFICATION</scope>
</reference>
<dbReference type="Pfam" id="PF12937">
    <property type="entry name" value="F-box-like"/>
    <property type="match status" value="1"/>
</dbReference>
<dbReference type="EnsemblMetazoa" id="Aqu2.1.33387_001">
    <property type="protein sequence ID" value="Aqu2.1.33387_001"/>
    <property type="gene ID" value="Aqu2.1.33387"/>
</dbReference>
<name>A0A1X7V1C8_AMPQE</name>
<dbReference type="InterPro" id="IPR036047">
    <property type="entry name" value="F-box-like_dom_sf"/>
</dbReference>
<dbReference type="PROSITE" id="PS50181">
    <property type="entry name" value="FBOX"/>
    <property type="match status" value="1"/>
</dbReference>
<evidence type="ECO:0000259" key="1">
    <source>
        <dbReference type="PROSITE" id="PS50181"/>
    </source>
</evidence>
<dbReference type="SMART" id="SM00256">
    <property type="entry name" value="FBOX"/>
    <property type="match status" value="1"/>
</dbReference>
<dbReference type="InterPro" id="IPR001810">
    <property type="entry name" value="F-box_dom"/>
</dbReference>
<dbReference type="Gene3D" id="3.80.10.10">
    <property type="entry name" value="Ribonuclease Inhibitor"/>
    <property type="match status" value="2"/>
</dbReference>
<dbReference type="SUPFAM" id="SSF81383">
    <property type="entry name" value="F-box domain"/>
    <property type="match status" value="1"/>
</dbReference>
<organism evidence="2">
    <name type="scientific">Amphimedon queenslandica</name>
    <name type="common">Sponge</name>
    <dbReference type="NCBI Taxonomy" id="400682"/>
    <lineage>
        <taxon>Eukaryota</taxon>
        <taxon>Metazoa</taxon>
        <taxon>Porifera</taxon>
        <taxon>Demospongiae</taxon>
        <taxon>Heteroscleromorpha</taxon>
        <taxon>Haplosclerida</taxon>
        <taxon>Niphatidae</taxon>
        <taxon>Amphimedon</taxon>
    </lineage>
</organism>
<dbReference type="Gene3D" id="1.20.1280.50">
    <property type="match status" value="1"/>
</dbReference>
<evidence type="ECO:0000313" key="2">
    <source>
        <dbReference type="EnsemblMetazoa" id="Aqu2.1.33387_001"/>
    </source>
</evidence>
<dbReference type="AlphaFoldDB" id="A0A1X7V1C8"/>
<feature type="domain" description="F-box" evidence="1">
    <location>
        <begin position="42"/>
        <end position="88"/>
    </location>
</feature>
<dbReference type="OrthoDB" id="6125719at2759"/>
<proteinExistence type="predicted"/>
<protein>
    <recommendedName>
        <fullName evidence="1">F-box domain-containing protein</fullName>
    </recommendedName>
</protein>
<dbReference type="InParanoid" id="A0A1X7V1C8"/>
<dbReference type="SUPFAM" id="SSF52058">
    <property type="entry name" value="L domain-like"/>
    <property type="match status" value="1"/>
</dbReference>
<accession>A0A1X7V1C8</accession>